<feature type="region of interest" description="Disordered" evidence="3">
    <location>
        <begin position="288"/>
        <end position="333"/>
    </location>
</feature>
<keyword evidence="7" id="KW-1185">Reference proteome</keyword>
<evidence type="ECO:0000256" key="4">
    <source>
        <dbReference type="SAM" id="Phobius"/>
    </source>
</evidence>
<evidence type="ECO:0000259" key="5">
    <source>
        <dbReference type="PROSITE" id="PS50002"/>
    </source>
</evidence>
<evidence type="ECO:0000256" key="1">
    <source>
        <dbReference type="ARBA" id="ARBA00022443"/>
    </source>
</evidence>
<dbReference type="SUPFAM" id="SSF50044">
    <property type="entry name" value="SH3-domain"/>
    <property type="match status" value="1"/>
</dbReference>
<feature type="compositionally biased region" description="Polar residues" evidence="3">
    <location>
        <begin position="288"/>
        <end position="299"/>
    </location>
</feature>
<dbReference type="Pfam" id="PF14604">
    <property type="entry name" value="SH3_9"/>
    <property type="match status" value="1"/>
</dbReference>
<organism evidence="6 7">
    <name type="scientific">Tortispora caseinolytica NRRL Y-17796</name>
    <dbReference type="NCBI Taxonomy" id="767744"/>
    <lineage>
        <taxon>Eukaryota</taxon>
        <taxon>Fungi</taxon>
        <taxon>Dikarya</taxon>
        <taxon>Ascomycota</taxon>
        <taxon>Saccharomycotina</taxon>
        <taxon>Trigonopsidomycetes</taxon>
        <taxon>Trigonopsidales</taxon>
        <taxon>Trigonopsidaceae</taxon>
        <taxon>Tortispora</taxon>
    </lineage>
</organism>
<feature type="transmembrane region" description="Helical" evidence="4">
    <location>
        <begin position="108"/>
        <end position="129"/>
    </location>
</feature>
<keyword evidence="1 2" id="KW-0728">SH3 domain</keyword>
<name>A0A1E4TMK9_9ASCO</name>
<dbReference type="InterPro" id="IPR036028">
    <property type="entry name" value="SH3-like_dom_sf"/>
</dbReference>
<feature type="domain" description="SH3" evidence="5">
    <location>
        <begin position="215"/>
        <end position="277"/>
    </location>
</feature>
<keyword evidence="4" id="KW-0812">Transmembrane</keyword>
<dbReference type="OrthoDB" id="5340910at2759"/>
<gene>
    <name evidence="6" type="ORF">CANCADRAFT_94755</name>
</gene>
<dbReference type="PROSITE" id="PS50002">
    <property type="entry name" value="SH3"/>
    <property type="match status" value="1"/>
</dbReference>
<feature type="compositionally biased region" description="Polar residues" evidence="3">
    <location>
        <begin position="140"/>
        <end position="156"/>
    </location>
</feature>
<feature type="region of interest" description="Disordered" evidence="3">
    <location>
        <begin position="140"/>
        <end position="161"/>
    </location>
</feature>
<evidence type="ECO:0000256" key="2">
    <source>
        <dbReference type="PROSITE-ProRule" id="PRU00192"/>
    </source>
</evidence>
<evidence type="ECO:0000313" key="6">
    <source>
        <dbReference type="EMBL" id="ODV92888.1"/>
    </source>
</evidence>
<feature type="compositionally biased region" description="Polar residues" evidence="3">
    <location>
        <begin position="324"/>
        <end position="333"/>
    </location>
</feature>
<dbReference type="Gene3D" id="2.30.30.40">
    <property type="entry name" value="SH3 Domains"/>
    <property type="match status" value="1"/>
</dbReference>
<protein>
    <recommendedName>
        <fullName evidence="5">SH3 domain-containing protein</fullName>
    </recommendedName>
</protein>
<keyword evidence="4" id="KW-1133">Transmembrane helix</keyword>
<keyword evidence="4" id="KW-0472">Membrane</keyword>
<dbReference type="SMART" id="SM00326">
    <property type="entry name" value="SH3"/>
    <property type="match status" value="1"/>
</dbReference>
<dbReference type="InterPro" id="IPR001452">
    <property type="entry name" value="SH3_domain"/>
</dbReference>
<accession>A0A1E4TMK9</accession>
<dbReference type="Proteomes" id="UP000095023">
    <property type="component" value="Unassembled WGS sequence"/>
</dbReference>
<sequence length="333" mass="35244">MADDIATVTRTVFAQVEPTTTRILSSYDTNQFQIVQPTDTPAAAATEANSAAAVASSIASQGIDAPFVSESSSFPPSTSTHITTSSFITSSEATITSVSSSKPSSTEISSTSAVGGVLLLILGLVLFFCMRRRRRASEKSMAQANTFGMTDSPSSFSEKDVSYASAQSPAGLRTTEGAAAGTAGKRISKRMSSIISNNPKGYARMSDDPENAAPNSNAVYEVIMDFHPSMTDELRLQKGQRLNILHQYEDEWCLASLQNSPDVKGVVPRVCLSVLPVSSSATTIASNLSQQRPYQQPTASSQSSYPNVPSPSSVLPSPTGANPYASSYPNVRR</sequence>
<proteinExistence type="predicted"/>
<evidence type="ECO:0000313" key="7">
    <source>
        <dbReference type="Proteomes" id="UP000095023"/>
    </source>
</evidence>
<dbReference type="EMBL" id="KV453841">
    <property type="protein sequence ID" value="ODV92888.1"/>
    <property type="molecule type" value="Genomic_DNA"/>
</dbReference>
<reference evidence="7" key="1">
    <citation type="submission" date="2016-02" db="EMBL/GenBank/DDBJ databases">
        <title>Comparative genomics of biotechnologically important yeasts.</title>
        <authorList>
            <consortium name="DOE Joint Genome Institute"/>
            <person name="Riley R."/>
            <person name="Haridas S."/>
            <person name="Wolfe K.H."/>
            <person name="Lopes M.R."/>
            <person name="Hittinger C.T."/>
            <person name="Goker M."/>
            <person name="Salamov A."/>
            <person name="Wisecaver J."/>
            <person name="Long T.M."/>
            <person name="Aerts A.L."/>
            <person name="Barry K."/>
            <person name="Choi C."/>
            <person name="Clum A."/>
            <person name="Coughlan A.Y."/>
            <person name="Deshpande S."/>
            <person name="Douglass A.P."/>
            <person name="Hanson S.J."/>
            <person name="Klenk H.-P."/>
            <person name="Labutti K."/>
            <person name="Lapidus A."/>
            <person name="Lindquist E."/>
            <person name="Lipzen A."/>
            <person name="Meier-Kolthoff J.P."/>
            <person name="Ohm R.A."/>
            <person name="Otillar R.P."/>
            <person name="Pangilinan J."/>
            <person name="Peng Y."/>
            <person name="Rokas A."/>
            <person name="Rosa C.A."/>
            <person name="Scheuner C."/>
            <person name="Sibirny A.A."/>
            <person name="Slot J.C."/>
            <person name="Stielow J.B."/>
            <person name="Sun H."/>
            <person name="Kurtzman C.P."/>
            <person name="Blackwell M."/>
            <person name="Jeffries T.W."/>
            <person name="Grigoriev I.V."/>
        </authorList>
    </citation>
    <scope>NUCLEOTIDE SEQUENCE [LARGE SCALE GENOMIC DNA]</scope>
    <source>
        <strain evidence="7">NRRL Y-17796</strain>
    </source>
</reference>
<dbReference type="AlphaFoldDB" id="A0A1E4TMK9"/>
<evidence type="ECO:0000256" key="3">
    <source>
        <dbReference type="SAM" id="MobiDB-lite"/>
    </source>
</evidence>
<feature type="compositionally biased region" description="Low complexity" evidence="3">
    <location>
        <begin position="300"/>
        <end position="318"/>
    </location>
</feature>